<dbReference type="NCBIfam" id="TIGR00016">
    <property type="entry name" value="ackA"/>
    <property type="match status" value="1"/>
</dbReference>
<comment type="subunit">
    <text evidence="9">Homodimer.</text>
</comment>
<organism evidence="11 12">
    <name type="scientific">Paludibacterium paludis</name>
    <dbReference type="NCBI Taxonomy" id="1225769"/>
    <lineage>
        <taxon>Bacteria</taxon>
        <taxon>Pseudomonadati</taxon>
        <taxon>Pseudomonadota</taxon>
        <taxon>Betaproteobacteria</taxon>
        <taxon>Neisseriales</taxon>
        <taxon>Chromobacteriaceae</taxon>
        <taxon>Paludibacterium</taxon>
    </lineage>
</organism>
<dbReference type="PIRSF" id="PIRSF000722">
    <property type="entry name" value="Acetate_prop_kin"/>
    <property type="match status" value="1"/>
</dbReference>
<keyword evidence="7 9" id="KW-0067">ATP-binding</keyword>
<dbReference type="InterPro" id="IPR000890">
    <property type="entry name" value="Aliphatic_acid_kin_short-chain"/>
</dbReference>
<evidence type="ECO:0000256" key="2">
    <source>
        <dbReference type="ARBA" id="ARBA00022490"/>
    </source>
</evidence>
<keyword evidence="6 9" id="KW-0418">Kinase</keyword>
<evidence type="ECO:0000313" key="12">
    <source>
        <dbReference type="Proteomes" id="UP000645257"/>
    </source>
</evidence>
<dbReference type="PANTHER" id="PTHR21060">
    <property type="entry name" value="ACETATE KINASE"/>
    <property type="match status" value="1"/>
</dbReference>
<dbReference type="CDD" id="cd24010">
    <property type="entry name" value="ASKHA_NBD_AcK_PK"/>
    <property type="match status" value="1"/>
</dbReference>
<proteinExistence type="inferred from homology"/>
<dbReference type="PANTHER" id="PTHR21060:SF21">
    <property type="entry name" value="ACETATE KINASE"/>
    <property type="match status" value="1"/>
</dbReference>
<feature type="binding site" evidence="9">
    <location>
        <position position="9"/>
    </location>
    <ligand>
        <name>Mg(2+)</name>
        <dbReference type="ChEBI" id="CHEBI:18420"/>
    </ligand>
</feature>
<dbReference type="InterPro" id="IPR023865">
    <property type="entry name" value="Aliphatic_acid_kinase_CS"/>
</dbReference>
<dbReference type="PRINTS" id="PR00471">
    <property type="entry name" value="ACETATEKNASE"/>
</dbReference>
<keyword evidence="3 9" id="KW-0808">Transferase</keyword>
<dbReference type="Pfam" id="PF00871">
    <property type="entry name" value="Acetate_kinase"/>
    <property type="match status" value="1"/>
</dbReference>
<dbReference type="Gene3D" id="3.30.420.40">
    <property type="match status" value="2"/>
</dbReference>
<feature type="active site" description="Proton donor/acceptor" evidence="9">
    <location>
        <position position="144"/>
    </location>
</feature>
<feature type="binding site" evidence="9">
    <location>
        <position position="87"/>
    </location>
    <ligand>
        <name>substrate</name>
    </ligand>
</feature>
<comment type="function">
    <text evidence="9">Catalyzes the formation of acetyl phosphate from acetate and ATP. Can also catalyze the reverse reaction.</text>
</comment>
<dbReference type="GO" id="GO:0005524">
    <property type="term" value="F:ATP binding"/>
    <property type="evidence" value="ECO:0007669"/>
    <property type="project" value="UniProtKB-KW"/>
</dbReference>
<comment type="cofactor">
    <cofactor evidence="9">
        <name>Mg(2+)</name>
        <dbReference type="ChEBI" id="CHEBI:18420"/>
    </cofactor>
    <cofactor evidence="9">
        <name>Mn(2+)</name>
        <dbReference type="ChEBI" id="CHEBI:29035"/>
    </cofactor>
    <text evidence="9">Mg(2+). Can also accept Mn(2+).</text>
</comment>
<dbReference type="RefSeq" id="WP_189536269.1">
    <property type="nucleotide sequence ID" value="NZ_BMYX01000023.1"/>
</dbReference>
<evidence type="ECO:0000256" key="4">
    <source>
        <dbReference type="ARBA" id="ARBA00022723"/>
    </source>
</evidence>
<dbReference type="SUPFAM" id="SSF53067">
    <property type="entry name" value="Actin-like ATPase domain"/>
    <property type="match status" value="2"/>
</dbReference>
<dbReference type="GO" id="GO:0005829">
    <property type="term" value="C:cytosol"/>
    <property type="evidence" value="ECO:0007669"/>
    <property type="project" value="TreeGrafter"/>
</dbReference>
<gene>
    <name evidence="9 11" type="primary">ackA</name>
    <name evidence="11" type="ORF">GCM10011289_32450</name>
</gene>
<evidence type="ECO:0000256" key="1">
    <source>
        <dbReference type="ARBA" id="ARBA00008748"/>
    </source>
</evidence>
<feature type="site" description="Transition state stabilizer" evidence="9">
    <location>
        <position position="176"/>
    </location>
</feature>
<keyword evidence="12" id="KW-1185">Reference proteome</keyword>
<feature type="binding site" evidence="9">
    <location>
        <position position="16"/>
    </location>
    <ligand>
        <name>ATP</name>
        <dbReference type="ChEBI" id="CHEBI:30616"/>
    </ligand>
</feature>
<comment type="similarity">
    <text evidence="1 9 10">Belongs to the acetokinase family.</text>
</comment>
<feature type="binding site" evidence="9">
    <location>
        <begin position="204"/>
        <end position="208"/>
    </location>
    <ligand>
        <name>ATP</name>
        <dbReference type="ChEBI" id="CHEBI:30616"/>
    </ligand>
</feature>
<sequence>MNPSILVINCGSSSLKFALTDPRDGSTPLSGLAEKLGLADASITFRHDGEKNGHPLQDGTHSGAMKAIIDKLDELGLADAVAAVGHRIVHGGERFKESILIDEDVILGIGECSRLAPLHNPGHLLGIRSAMESFPALPQVAVFDTAFHQTLPERAYRYALPASLYHDHAVRRYGFHGTSYRFVSTAAVDMLGKPLEETAMVCAHLGNGASAAAVLGGRSVDTSMGLTPLEGLVMGSRSGDIDPGLFNYLASALDLDTQGVTDLLNRQSGLLGLSGLSNDCRELEIAAANGHEAARLALDIFCYRLAKYIAALVVPMGRIDALVFTGGIGENSAAIRAQVIGLLGFLGFELDSPANERTIRGKAGRITTQRSVPALVINTNEEDMIARDTARLAGLAA</sequence>
<evidence type="ECO:0000256" key="10">
    <source>
        <dbReference type="RuleBase" id="RU003835"/>
    </source>
</evidence>
<keyword evidence="2 9" id="KW-0963">Cytoplasm</keyword>
<reference evidence="11" key="1">
    <citation type="journal article" date="2014" name="Int. J. Syst. Evol. Microbiol.">
        <title>Complete genome sequence of Corynebacterium casei LMG S-19264T (=DSM 44701T), isolated from a smear-ripened cheese.</title>
        <authorList>
            <consortium name="US DOE Joint Genome Institute (JGI-PGF)"/>
            <person name="Walter F."/>
            <person name="Albersmeier A."/>
            <person name="Kalinowski J."/>
            <person name="Ruckert C."/>
        </authorList>
    </citation>
    <scope>NUCLEOTIDE SEQUENCE</scope>
    <source>
        <strain evidence="11">KCTC 32182</strain>
    </source>
</reference>
<comment type="pathway">
    <text evidence="9">Metabolic intermediate biosynthesis; acetyl-CoA biosynthesis; acetyl-CoA from acetate: step 1/2.</text>
</comment>
<evidence type="ECO:0000256" key="3">
    <source>
        <dbReference type="ARBA" id="ARBA00022679"/>
    </source>
</evidence>
<dbReference type="InterPro" id="IPR043129">
    <property type="entry name" value="ATPase_NBD"/>
</dbReference>
<dbReference type="InterPro" id="IPR004372">
    <property type="entry name" value="Ac/propionate_kinase"/>
</dbReference>
<evidence type="ECO:0000256" key="9">
    <source>
        <dbReference type="HAMAP-Rule" id="MF_00020"/>
    </source>
</evidence>
<comment type="catalytic activity">
    <reaction evidence="9">
        <text>acetate + ATP = acetyl phosphate + ADP</text>
        <dbReference type="Rhea" id="RHEA:11352"/>
        <dbReference type="ChEBI" id="CHEBI:22191"/>
        <dbReference type="ChEBI" id="CHEBI:30089"/>
        <dbReference type="ChEBI" id="CHEBI:30616"/>
        <dbReference type="ChEBI" id="CHEBI:456216"/>
        <dbReference type="EC" id="2.7.2.1"/>
    </reaction>
</comment>
<dbReference type="PROSITE" id="PS01076">
    <property type="entry name" value="ACETATE_KINASE_2"/>
    <property type="match status" value="1"/>
</dbReference>
<dbReference type="EMBL" id="BMYX01000023">
    <property type="protein sequence ID" value="GGY26431.1"/>
    <property type="molecule type" value="Genomic_DNA"/>
</dbReference>
<dbReference type="PROSITE" id="PS01075">
    <property type="entry name" value="ACETATE_KINASE_1"/>
    <property type="match status" value="1"/>
</dbReference>
<evidence type="ECO:0000256" key="7">
    <source>
        <dbReference type="ARBA" id="ARBA00022840"/>
    </source>
</evidence>
<feature type="site" description="Transition state stabilizer" evidence="9">
    <location>
        <position position="237"/>
    </location>
</feature>
<evidence type="ECO:0000313" key="11">
    <source>
        <dbReference type="EMBL" id="GGY26431.1"/>
    </source>
</evidence>
<evidence type="ECO:0000256" key="6">
    <source>
        <dbReference type="ARBA" id="ARBA00022777"/>
    </source>
</evidence>
<dbReference type="EC" id="2.7.2.1" evidence="9"/>
<name>A0A918P6K8_9NEIS</name>
<dbReference type="GO" id="GO:0008776">
    <property type="term" value="F:acetate kinase activity"/>
    <property type="evidence" value="ECO:0007669"/>
    <property type="project" value="UniProtKB-UniRule"/>
</dbReference>
<reference evidence="11" key="2">
    <citation type="submission" date="2020-09" db="EMBL/GenBank/DDBJ databases">
        <authorList>
            <person name="Sun Q."/>
            <person name="Kim S."/>
        </authorList>
    </citation>
    <scope>NUCLEOTIDE SEQUENCE</scope>
    <source>
        <strain evidence="11">KCTC 32182</strain>
    </source>
</reference>
<dbReference type="GO" id="GO:0006085">
    <property type="term" value="P:acetyl-CoA biosynthetic process"/>
    <property type="evidence" value="ECO:0007669"/>
    <property type="project" value="UniProtKB-UniRule"/>
</dbReference>
<keyword evidence="8 9" id="KW-0460">Magnesium</keyword>
<accession>A0A918P6K8</accession>
<feature type="binding site" evidence="9">
    <location>
        <begin position="327"/>
        <end position="331"/>
    </location>
    <ligand>
        <name>ATP</name>
        <dbReference type="ChEBI" id="CHEBI:30616"/>
    </ligand>
</feature>
<evidence type="ECO:0000256" key="5">
    <source>
        <dbReference type="ARBA" id="ARBA00022741"/>
    </source>
</evidence>
<protein>
    <recommendedName>
        <fullName evidence="9">Acetate kinase</fullName>
        <ecNumber evidence="9">2.7.2.1</ecNumber>
    </recommendedName>
    <alternativeName>
        <fullName evidence="9">Acetokinase</fullName>
    </alternativeName>
</protein>
<feature type="binding site" evidence="9">
    <location>
        <begin position="279"/>
        <end position="281"/>
    </location>
    <ligand>
        <name>ATP</name>
        <dbReference type="ChEBI" id="CHEBI:30616"/>
    </ligand>
</feature>
<comment type="subcellular location">
    <subcellularLocation>
        <location evidence="9">Cytoplasm</location>
    </subcellularLocation>
</comment>
<dbReference type="Proteomes" id="UP000645257">
    <property type="component" value="Unassembled WGS sequence"/>
</dbReference>
<feature type="binding site" evidence="9">
    <location>
        <position position="381"/>
    </location>
    <ligand>
        <name>Mg(2+)</name>
        <dbReference type="ChEBI" id="CHEBI:18420"/>
    </ligand>
</feature>
<dbReference type="GO" id="GO:0000287">
    <property type="term" value="F:magnesium ion binding"/>
    <property type="evidence" value="ECO:0007669"/>
    <property type="project" value="UniProtKB-UniRule"/>
</dbReference>
<comment type="caution">
    <text evidence="11">The sequence shown here is derived from an EMBL/GenBank/DDBJ whole genome shotgun (WGS) entry which is preliminary data.</text>
</comment>
<evidence type="ECO:0000256" key="8">
    <source>
        <dbReference type="ARBA" id="ARBA00022842"/>
    </source>
</evidence>
<dbReference type="HAMAP" id="MF_00020">
    <property type="entry name" value="Acetate_kinase"/>
    <property type="match status" value="1"/>
</dbReference>
<keyword evidence="4 9" id="KW-0479">Metal-binding</keyword>
<keyword evidence="5 9" id="KW-0547">Nucleotide-binding</keyword>
<dbReference type="GO" id="GO:0006083">
    <property type="term" value="P:acetate metabolic process"/>
    <property type="evidence" value="ECO:0007669"/>
    <property type="project" value="TreeGrafter"/>
</dbReference>
<dbReference type="AlphaFoldDB" id="A0A918P6K8"/>